<dbReference type="PANTHER" id="PTHR45138">
    <property type="entry name" value="REGULATORY COMPONENTS OF SENSORY TRANSDUCTION SYSTEM"/>
    <property type="match status" value="1"/>
</dbReference>
<feature type="transmembrane region" description="Helical" evidence="4">
    <location>
        <begin position="73"/>
        <end position="98"/>
    </location>
</feature>
<reference evidence="6 7" key="1">
    <citation type="submission" date="2016-08" db="EMBL/GenBank/DDBJ databases">
        <authorList>
            <person name="Seilhamer J.J."/>
        </authorList>
    </citation>
    <scope>NUCLEOTIDE SEQUENCE [LARGE SCALE GENOMIC DNA]</scope>
    <source>
        <strain evidence="6 7">CFBP4641</strain>
    </source>
</reference>
<dbReference type="CDD" id="cd01949">
    <property type="entry name" value="GGDEF"/>
    <property type="match status" value="1"/>
</dbReference>
<name>A0A2P5Z807_9XANT</name>
<comment type="caution">
    <text evidence="6">The sequence shown here is derived from an EMBL/GenBank/DDBJ whole genome shotgun (WGS) entry which is preliminary data.</text>
</comment>
<dbReference type="Proteomes" id="UP000247346">
    <property type="component" value="Unassembled WGS sequence"/>
</dbReference>
<dbReference type="InterPro" id="IPR043128">
    <property type="entry name" value="Rev_trsase/Diguanyl_cyclase"/>
</dbReference>
<dbReference type="RefSeq" id="WP_010344279.1">
    <property type="nucleotide sequence ID" value="NZ_CP132343.1"/>
</dbReference>
<dbReference type="Pfam" id="PF00990">
    <property type="entry name" value="GGDEF"/>
    <property type="match status" value="1"/>
</dbReference>
<dbReference type="GO" id="GO:0005886">
    <property type="term" value="C:plasma membrane"/>
    <property type="evidence" value="ECO:0007669"/>
    <property type="project" value="TreeGrafter"/>
</dbReference>
<dbReference type="GO" id="GO:0052621">
    <property type="term" value="F:diguanylate cyclase activity"/>
    <property type="evidence" value="ECO:0007669"/>
    <property type="project" value="UniProtKB-EC"/>
</dbReference>
<dbReference type="Gene3D" id="3.30.70.270">
    <property type="match status" value="1"/>
</dbReference>
<keyword evidence="4" id="KW-0472">Membrane</keyword>
<gene>
    <name evidence="6" type="ORF">XsacCFBP4641_04885</name>
</gene>
<dbReference type="InterPro" id="IPR050469">
    <property type="entry name" value="Diguanylate_Cyclase"/>
</dbReference>
<evidence type="ECO:0000313" key="6">
    <source>
        <dbReference type="EMBL" id="PPU84456.1"/>
    </source>
</evidence>
<organism evidence="6 7">
    <name type="scientific">Xanthomonas sacchari</name>
    <dbReference type="NCBI Taxonomy" id="56458"/>
    <lineage>
        <taxon>Bacteria</taxon>
        <taxon>Pseudomonadati</taxon>
        <taxon>Pseudomonadota</taxon>
        <taxon>Gammaproteobacteria</taxon>
        <taxon>Lysobacterales</taxon>
        <taxon>Lysobacteraceae</taxon>
        <taxon>Xanthomonas</taxon>
    </lineage>
</organism>
<evidence type="ECO:0000256" key="3">
    <source>
        <dbReference type="ARBA" id="ARBA00034247"/>
    </source>
</evidence>
<dbReference type="FunFam" id="3.30.70.270:FF:000001">
    <property type="entry name" value="Diguanylate cyclase domain protein"/>
    <property type="match status" value="1"/>
</dbReference>
<dbReference type="EMBL" id="MDEK01000003">
    <property type="protein sequence ID" value="PPU84456.1"/>
    <property type="molecule type" value="Genomic_DNA"/>
</dbReference>
<dbReference type="PROSITE" id="PS50887">
    <property type="entry name" value="GGDEF"/>
    <property type="match status" value="1"/>
</dbReference>
<dbReference type="InterPro" id="IPR029787">
    <property type="entry name" value="Nucleotide_cyclase"/>
</dbReference>
<evidence type="ECO:0000259" key="5">
    <source>
        <dbReference type="PROSITE" id="PS50887"/>
    </source>
</evidence>
<evidence type="ECO:0000313" key="7">
    <source>
        <dbReference type="Proteomes" id="UP000247346"/>
    </source>
</evidence>
<protein>
    <recommendedName>
        <fullName evidence="2">diguanylate cyclase</fullName>
        <ecNumber evidence="2">2.7.7.65</ecNumber>
    </recommendedName>
</protein>
<dbReference type="GeneID" id="93879483"/>
<evidence type="ECO:0000256" key="1">
    <source>
        <dbReference type="ARBA" id="ARBA00001946"/>
    </source>
</evidence>
<dbReference type="GO" id="GO:0043709">
    <property type="term" value="P:cell adhesion involved in single-species biofilm formation"/>
    <property type="evidence" value="ECO:0007669"/>
    <property type="project" value="TreeGrafter"/>
</dbReference>
<dbReference type="STRING" id="56458.SB85_03645"/>
<dbReference type="PANTHER" id="PTHR45138:SF9">
    <property type="entry name" value="DIGUANYLATE CYCLASE DGCM-RELATED"/>
    <property type="match status" value="1"/>
</dbReference>
<dbReference type="EC" id="2.7.7.65" evidence="2"/>
<dbReference type="AlphaFoldDB" id="A0A2P5Z807"/>
<evidence type="ECO:0000256" key="2">
    <source>
        <dbReference type="ARBA" id="ARBA00012528"/>
    </source>
</evidence>
<dbReference type="InterPro" id="IPR000160">
    <property type="entry name" value="GGDEF_dom"/>
</dbReference>
<feature type="transmembrane region" description="Helical" evidence="4">
    <location>
        <begin position="40"/>
        <end position="61"/>
    </location>
</feature>
<dbReference type="NCBIfam" id="TIGR00254">
    <property type="entry name" value="GGDEF"/>
    <property type="match status" value="1"/>
</dbReference>
<proteinExistence type="predicted"/>
<comment type="catalytic activity">
    <reaction evidence="3">
        <text>2 GTP = 3',3'-c-di-GMP + 2 diphosphate</text>
        <dbReference type="Rhea" id="RHEA:24898"/>
        <dbReference type="ChEBI" id="CHEBI:33019"/>
        <dbReference type="ChEBI" id="CHEBI:37565"/>
        <dbReference type="ChEBI" id="CHEBI:58805"/>
        <dbReference type="EC" id="2.7.7.65"/>
    </reaction>
</comment>
<comment type="cofactor">
    <cofactor evidence="1">
        <name>Mg(2+)</name>
        <dbReference type="ChEBI" id="CHEBI:18420"/>
    </cofactor>
</comment>
<evidence type="ECO:0000256" key="4">
    <source>
        <dbReference type="SAM" id="Phobius"/>
    </source>
</evidence>
<accession>A0A2P5Z807</accession>
<dbReference type="OrthoDB" id="9803824at2"/>
<feature type="transmembrane region" description="Helical" evidence="4">
    <location>
        <begin position="12"/>
        <end position="33"/>
    </location>
</feature>
<dbReference type="SMART" id="SM00267">
    <property type="entry name" value="GGDEF"/>
    <property type="match status" value="1"/>
</dbReference>
<feature type="transmembrane region" description="Helical" evidence="4">
    <location>
        <begin position="110"/>
        <end position="129"/>
    </location>
</feature>
<dbReference type="GO" id="GO:1902201">
    <property type="term" value="P:negative regulation of bacterial-type flagellum-dependent cell motility"/>
    <property type="evidence" value="ECO:0007669"/>
    <property type="project" value="TreeGrafter"/>
</dbReference>
<feature type="domain" description="GGDEF" evidence="5">
    <location>
        <begin position="197"/>
        <end position="326"/>
    </location>
</feature>
<keyword evidence="4" id="KW-0812">Transmembrane</keyword>
<dbReference type="SUPFAM" id="SSF55073">
    <property type="entry name" value="Nucleotide cyclase"/>
    <property type="match status" value="1"/>
</dbReference>
<feature type="transmembrane region" description="Helical" evidence="4">
    <location>
        <begin position="135"/>
        <end position="154"/>
    </location>
</feature>
<keyword evidence="4" id="KW-1133">Transmembrane helix</keyword>
<sequence>MSAGLTLRRHFRLGIIKVLGPSTAAVLLLFAVYQMAIGAPATALAGTALAGLAALATWLALHRGDGRMDPLLSLSWLLGSALACHALRHAAVPWLYLVMMSNFFAVTRNVALACNATLIAVLLVVTPTALGAEHFFSMVSVSLLITGLGYMLALRLEGDRVQLEQLASHDSLTGLPNRRMLERSLSQRVADPRRATRRHGLIVLDIDHFKEVNDLYGHAEGDRVLVELAALLRAQVRAPDEVFRFGGEEFVVVARLQSATELSAFARRLHDAARTTLQGPNGTITVSLGAAMLCDEAQWHDWFSRADTALYQAKNNGRDRYVIAEDVAQD</sequence>